<gene>
    <name evidence="2" type="ORF">BZ3500_MVSOF-1268-A1-R1_CHR1-3G02498</name>
</gene>
<sequence>MVSDVSSLARSDPRSALDKLTALPSITDSRAALTDVGFDFNLRDLPREPFTPSNHISDDDGRIS</sequence>
<protein>
    <submittedName>
        <fullName evidence="2">BZ3500_MvSof-1268-A1-R1_Chr1-3g02498 protein</fullName>
    </submittedName>
</protein>
<evidence type="ECO:0000313" key="2">
    <source>
        <dbReference type="EMBL" id="SCZ91035.1"/>
    </source>
</evidence>
<reference evidence="3" key="1">
    <citation type="submission" date="2016-10" db="EMBL/GenBank/DDBJ databases">
        <authorList>
            <person name="Jeantristanb JTB J.-T."/>
            <person name="Ricardo R."/>
        </authorList>
    </citation>
    <scope>NUCLEOTIDE SEQUENCE [LARGE SCALE GENOMIC DNA]</scope>
</reference>
<evidence type="ECO:0000313" key="3">
    <source>
        <dbReference type="Proteomes" id="UP000249723"/>
    </source>
</evidence>
<dbReference type="EMBL" id="FMWP01000014">
    <property type="protein sequence ID" value="SCZ91035.1"/>
    <property type="molecule type" value="Genomic_DNA"/>
</dbReference>
<organism evidence="2 3">
    <name type="scientific">Microbotryum saponariae</name>
    <dbReference type="NCBI Taxonomy" id="289078"/>
    <lineage>
        <taxon>Eukaryota</taxon>
        <taxon>Fungi</taxon>
        <taxon>Dikarya</taxon>
        <taxon>Basidiomycota</taxon>
        <taxon>Pucciniomycotina</taxon>
        <taxon>Microbotryomycetes</taxon>
        <taxon>Microbotryales</taxon>
        <taxon>Microbotryaceae</taxon>
        <taxon>Microbotryum</taxon>
    </lineage>
</organism>
<keyword evidence="3" id="KW-1185">Reference proteome</keyword>
<name>A0A2X0MW00_9BASI</name>
<dbReference type="AlphaFoldDB" id="A0A2X0MW00"/>
<dbReference type="Proteomes" id="UP000249723">
    <property type="component" value="Unassembled WGS sequence"/>
</dbReference>
<accession>A0A2X0MW00</accession>
<feature type="region of interest" description="Disordered" evidence="1">
    <location>
        <begin position="44"/>
        <end position="64"/>
    </location>
</feature>
<proteinExistence type="predicted"/>
<evidence type="ECO:0000256" key="1">
    <source>
        <dbReference type="SAM" id="MobiDB-lite"/>
    </source>
</evidence>
<dbReference type="STRING" id="289078.A0A2X0MW00"/>